<dbReference type="AlphaFoldDB" id="A0A9P6DSS4"/>
<evidence type="ECO:0000313" key="3">
    <source>
        <dbReference type="EMBL" id="KAF9509829.1"/>
    </source>
</evidence>
<feature type="coiled-coil region" evidence="1">
    <location>
        <begin position="145"/>
        <end position="172"/>
    </location>
</feature>
<evidence type="ECO:0000313" key="4">
    <source>
        <dbReference type="Proteomes" id="UP000886523"/>
    </source>
</evidence>
<gene>
    <name evidence="3" type="ORF">BS47DRAFT_1411366</name>
</gene>
<sequence>MSQYDSPAPLPLATSGMPKSIPTPHLEAALMSGNSSSPESHHNHLLMRGPRPVPDKLNMFMNGGATRDLRLGAESLDLLSSGSGLLLSKKHSTSTTPLPTAISPLPNAVMKGLNLRLETVENSLTCLRECMDIESAEKSVLVHTIATLKMKLDDERTNRKILESKMDDLASQIHEMHLSRGLVSYSINQKPVLKATKGNMNKDFNAITSVAWFKLMGVRGNNDLPTPLGGDDFWDGEGKERLLCPDWSRTWAKANDIWLTSIIPFIQNRGQHLWG</sequence>
<name>A0A9P6DSS4_9AGAM</name>
<comment type="caution">
    <text evidence="3">The sequence shown here is derived from an EMBL/GenBank/DDBJ whole genome shotgun (WGS) entry which is preliminary data.</text>
</comment>
<feature type="region of interest" description="Disordered" evidence="2">
    <location>
        <begin position="1"/>
        <end position="51"/>
    </location>
</feature>
<keyword evidence="4" id="KW-1185">Reference proteome</keyword>
<keyword evidence="1" id="KW-0175">Coiled coil</keyword>
<evidence type="ECO:0000256" key="1">
    <source>
        <dbReference type="SAM" id="Coils"/>
    </source>
</evidence>
<accession>A0A9P6DSS4</accession>
<evidence type="ECO:0000256" key="2">
    <source>
        <dbReference type="SAM" id="MobiDB-lite"/>
    </source>
</evidence>
<organism evidence="3 4">
    <name type="scientific">Hydnum rufescens UP504</name>
    <dbReference type="NCBI Taxonomy" id="1448309"/>
    <lineage>
        <taxon>Eukaryota</taxon>
        <taxon>Fungi</taxon>
        <taxon>Dikarya</taxon>
        <taxon>Basidiomycota</taxon>
        <taxon>Agaricomycotina</taxon>
        <taxon>Agaricomycetes</taxon>
        <taxon>Cantharellales</taxon>
        <taxon>Hydnaceae</taxon>
        <taxon>Hydnum</taxon>
    </lineage>
</organism>
<protein>
    <submittedName>
        <fullName evidence="3">Uncharacterized protein</fullName>
    </submittedName>
</protein>
<dbReference type="EMBL" id="MU129028">
    <property type="protein sequence ID" value="KAF9509829.1"/>
    <property type="molecule type" value="Genomic_DNA"/>
</dbReference>
<proteinExistence type="predicted"/>
<dbReference type="Proteomes" id="UP000886523">
    <property type="component" value="Unassembled WGS sequence"/>
</dbReference>
<reference evidence="3" key="1">
    <citation type="journal article" date="2020" name="Nat. Commun.">
        <title>Large-scale genome sequencing of mycorrhizal fungi provides insights into the early evolution of symbiotic traits.</title>
        <authorList>
            <person name="Miyauchi S."/>
            <person name="Kiss E."/>
            <person name="Kuo A."/>
            <person name="Drula E."/>
            <person name="Kohler A."/>
            <person name="Sanchez-Garcia M."/>
            <person name="Morin E."/>
            <person name="Andreopoulos B."/>
            <person name="Barry K.W."/>
            <person name="Bonito G."/>
            <person name="Buee M."/>
            <person name="Carver A."/>
            <person name="Chen C."/>
            <person name="Cichocki N."/>
            <person name="Clum A."/>
            <person name="Culley D."/>
            <person name="Crous P.W."/>
            <person name="Fauchery L."/>
            <person name="Girlanda M."/>
            <person name="Hayes R.D."/>
            <person name="Keri Z."/>
            <person name="LaButti K."/>
            <person name="Lipzen A."/>
            <person name="Lombard V."/>
            <person name="Magnuson J."/>
            <person name="Maillard F."/>
            <person name="Murat C."/>
            <person name="Nolan M."/>
            <person name="Ohm R.A."/>
            <person name="Pangilinan J."/>
            <person name="Pereira M.F."/>
            <person name="Perotto S."/>
            <person name="Peter M."/>
            <person name="Pfister S."/>
            <person name="Riley R."/>
            <person name="Sitrit Y."/>
            <person name="Stielow J.B."/>
            <person name="Szollosi G."/>
            <person name="Zifcakova L."/>
            <person name="Stursova M."/>
            <person name="Spatafora J.W."/>
            <person name="Tedersoo L."/>
            <person name="Vaario L.M."/>
            <person name="Yamada A."/>
            <person name="Yan M."/>
            <person name="Wang P."/>
            <person name="Xu J."/>
            <person name="Bruns T."/>
            <person name="Baldrian P."/>
            <person name="Vilgalys R."/>
            <person name="Dunand C."/>
            <person name="Henrissat B."/>
            <person name="Grigoriev I.V."/>
            <person name="Hibbett D."/>
            <person name="Nagy L.G."/>
            <person name="Martin F.M."/>
        </authorList>
    </citation>
    <scope>NUCLEOTIDE SEQUENCE</scope>
    <source>
        <strain evidence="3">UP504</strain>
    </source>
</reference>